<feature type="region of interest" description="Disordered" evidence="1">
    <location>
        <begin position="260"/>
        <end position="298"/>
    </location>
</feature>
<keyword evidence="2" id="KW-0812">Transmembrane</keyword>
<comment type="caution">
    <text evidence="3">The sequence shown here is derived from an EMBL/GenBank/DDBJ whole genome shotgun (WGS) entry which is preliminary data.</text>
</comment>
<sequence length="368" mass="40141">MSTDDCSHIVTVYSSSSIASFKWWGFPARYNSCVGEADIERTKDKEKLCYIRQCSAAVVSLGSNVRICRNIQSRIRPVLFKSNGAWRIASIVEFRQTTSGVRSRMYLRAQQVASPEGELIPGSATRGTLRLLSVERVAAVPHTGVTAVVGELSCYMTMYRRWPHVAPPSFDFVLCNLLCTQLKGGYHFEDGPGFPKSGAIVFDENELDGGSRLFALGGCGEGGGVKKCTLTAWKTDADADEDDPAQALVHRRSQHAFHGHSERAVCSGRGRGSRAAGWRLSPGRRGRPHRRRRRRRRRLLPALVTLPFSSAGAVCAAAASPRLEACFPREALVPGGQRVPSITFALPPRSISPASACAANPLDQSRQQ</sequence>
<reference evidence="3 4" key="1">
    <citation type="submission" date="2023-02" db="EMBL/GenBank/DDBJ databases">
        <title>LHISI_Scaffold_Assembly.</title>
        <authorList>
            <person name="Stuart O.P."/>
            <person name="Cleave R."/>
            <person name="Magrath M.J.L."/>
            <person name="Mikheyev A.S."/>
        </authorList>
    </citation>
    <scope>NUCLEOTIDE SEQUENCE [LARGE SCALE GENOMIC DNA]</scope>
    <source>
        <strain evidence="3">Daus_M_001</strain>
        <tissue evidence="3">Leg muscle</tissue>
    </source>
</reference>
<gene>
    <name evidence="3" type="ORF">PR048_025719</name>
</gene>
<evidence type="ECO:0000313" key="3">
    <source>
        <dbReference type="EMBL" id="KAJ8872117.1"/>
    </source>
</evidence>
<keyword evidence="4" id="KW-1185">Reference proteome</keyword>
<protein>
    <submittedName>
        <fullName evidence="3">Uncharacterized protein</fullName>
    </submittedName>
</protein>
<dbReference type="Proteomes" id="UP001159363">
    <property type="component" value="Chromosome 10"/>
</dbReference>
<evidence type="ECO:0000313" key="4">
    <source>
        <dbReference type="Proteomes" id="UP001159363"/>
    </source>
</evidence>
<feature type="compositionally biased region" description="Basic residues" evidence="1">
    <location>
        <begin position="282"/>
        <end position="298"/>
    </location>
</feature>
<accession>A0ABQ9GJB4</accession>
<evidence type="ECO:0000256" key="1">
    <source>
        <dbReference type="SAM" id="MobiDB-lite"/>
    </source>
</evidence>
<proteinExistence type="predicted"/>
<feature type="transmembrane region" description="Helical" evidence="2">
    <location>
        <begin position="299"/>
        <end position="319"/>
    </location>
</feature>
<keyword evidence="2" id="KW-0472">Membrane</keyword>
<organism evidence="3 4">
    <name type="scientific">Dryococelus australis</name>
    <dbReference type="NCBI Taxonomy" id="614101"/>
    <lineage>
        <taxon>Eukaryota</taxon>
        <taxon>Metazoa</taxon>
        <taxon>Ecdysozoa</taxon>
        <taxon>Arthropoda</taxon>
        <taxon>Hexapoda</taxon>
        <taxon>Insecta</taxon>
        <taxon>Pterygota</taxon>
        <taxon>Neoptera</taxon>
        <taxon>Polyneoptera</taxon>
        <taxon>Phasmatodea</taxon>
        <taxon>Verophasmatodea</taxon>
        <taxon>Anareolatae</taxon>
        <taxon>Phasmatidae</taxon>
        <taxon>Eurycanthinae</taxon>
        <taxon>Dryococelus</taxon>
    </lineage>
</organism>
<dbReference type="EMBL" id="JARBHB010000011">
    <property type="protein sequence ID" value="KAJ8872117.1"/>
    <property type="molecule type" value="Genomic_DNA"/>
</dbReference>
<name>A0ABQ9GJB4_9NEOP</name>
<keyword evidence="2" id="KW-1133">Transmembrane helix</keyword>
<evidence type="ECO:0000256" key="2">
    <source>
        <dbReference type="SAM" id="Phobius"/>
    </source>
</evidence>